<gene>
    <name evidence="1" type="ORF">DOO78_23515</name>
</gene>
<organism evidence="1 2">
    <name type="scientific">Roseicella frigidaeris</name>
    <dbReference type="NCBI Taxonomy" id="2230885"/>
    <lineage>
        <taxon>Bacteria</taxon>
        <taxon>Pseudomonadati</taxon>
        <taxon>Pseudomonadota</taxon>
        <taxon>Alphaproteobacteria</taxon>
        <taxon>Acetobacterales</taxon>
        <taxon>Roseomonadaceae</taxon>
        <taxon>Roseicella</taxon>
    </lineage>
</organism>
<dbReference type="EMBL" id="QLIX01000030">
    <property type="protein sequence ID" value="RAI55919.1"/>
    <property type="molecule type" value="Genomic_DNA"/>
</dbReference>
<dbReference type="RefSeq" id="WP_111472331.1">
    <property type="nucleotide sequence ID" value="NZ_QLIX01000030.1"/>
</dbReference>
<comment type="caution">
    <text evidence="1">The sequence shown here is derived from an EMBL/GenBank/DDBJ whole genome shotgun (WGS) entry which is preliminary data.</text>
</comment>
<accession>A0A327LZ23</accession>
<evidence type="ECO:0000313" key="2">
    <source>
        <dbReference type="Proteomes" id="UP000249065"/>
    </source>
</evidence>
<sequence>MSRNQLNLNPNTPEGLQNVRELAGPLQEARQYALPDRAQAVIDMYGNLLRQIQNGGVVPGDRVRELRTALRDQIDRTGNEDLKRYFIGMRDALTSGMDRSMVSMDAADLREANRQYANLMTIRSAMDRPTQTAAADNVSPAQLGAALKRSLGQGSMAAGRGDLHDLADVGKLLVEPSVKDSGTAGNQVVRTMVTGGLTGLTAIDPMTAALAYAPTAAYRGLAATGYLNPRAAPAALPEVTPEVIAAVLAARGKSHAQPQRQDLPQPSKAALAAALLAR</sequence>
<evidence type="ECO:0000313" key="1">
    <source>
        <dbReference type="EMBL" id="RAI55919.1"/>
    </source>
</evidence>
<dbReference type="Proteomes" id="UP000249065">
    <property type="component" value="Unassembled WGS sequence"/>
</dbReference>
<name>A0A327LZ23_9PROT</name>
<protein>
    <submittedName>
        <fullName evidence="1">Uncharacterized protein</fullName>
    </submittedName>
</protein>
<dbReference type="AlphaFoldDB" id="A0A327LZ23"/>
<reference evidence="2" key="1">
    <citation type="submission" date="2018-06" db="EMBL/GenBank/DDBJ databases">
        <authorList>
            <person name="Khan S.A."/>
        </authorList>
    </citation>
    <scope>NUCLEOTIDE SEQUENCE [LARGE SCALE GENOMIC DNA]</scope>
    <source>
        <strain evidence="2">DB-1506</strain>
    </source>
</reference>
<proteinExistence type="predicted"/>
<keyword evidence="2" id="KW-1185">Reference proteome</keyword>